<feature type="active site" description="Nucleophile" evidence="10">
    <location>
        <position position="83"/>
    </location>
</feature>
<dbReference type="EC" id="4.3.2.10" evidence="10"/>
<name>A0ABW8ES68_9BURK</name>
<keyword evidence="13" id="KW-1185">Reference proteome</keyword>
<comment type="pathway">
    <text evidence="1 10">Amino-acid biosynthesis; L-histidine biosynthesis; L-histidine from 5-phospho-alpha-D-ribose 1-diphosphate: step 5/9.</text>
</comment>
<keyword evidence="6 10" id="KW-0368">Histidine biosynthesis</keyword>
<keyword evidence="10" id="KW-0963">Cytoplasm</keyword>
<dbReference type="InterPro" id="IPR029062">
    <property type="entry name" value="Class_I_gatase-like"/>
</dbReference>
<proteinExistence type="inferred from homology"/>
<dbReference type="PIRSF" id="PIRSF000495">
    <property type="entry name" value="Amidotransf_hisH"/>
    <property type="match status" value="1"/>
</dbReference>
<dbReference type="InterPro" id="IPR010139">
    <property type="entry name" value="Imidazole-glycPsynth_HisH"/>
</dbReference>
<feature type="active site" evidence="10">
    <location>
        <position position="184"/>
    </location>
</feature>
<comment type="caution">
    <text evidence="12">The sequence shown here is derived from an EMBL/GenBank/DDBJ whole genome shotgun (WGS) entry which is preliminary data.</text>
</comment>
<evidence type="ECO:0000256" key="7">
    <source>
        <dbReference type="ARBA" id="ARBA00023239"/>
    </source>
</evidence>
<evidence type="ECO:0000313" key="13">
    <source>
        <dbReference type="Proteomes" id="UP001617427"/>
    </source>
</evidence>
<feature type="domain" description="Glutamine amidotransferase" evidence="11">
    <location>
        <begin position="8"/>
        <end position="199"/>
    </location>
</feature>
<dbReference type="GO" id="GO:0016829">
    <property type="term" value="F:lyase activity"/>
    <property type="evidence" value="ECO:0007669"/>
    <property type="project" value="UniProtKB-KW"/>
</dbReference>
<dbReference type="EC" id="3.5.1.2" evidence="10"/>
<dbReference type="InterPro" id="IPR017926">
    <property type="entry name" value="GATASE"/>
</dbReference>
<dbReference type="PROSITE" id="PS51273">
    <property type="entry name" value="GATASE_TYPE_1"/>
    <property type="match status" value="1"/>
</dbReference>
<comment type="catalytic activity">
    <reaction evidence="8 10">
        <text>5-[(5-phospho-1-deoxy-D-ribulos-1-ylimino)methylamino]-1-(5-phospho-beta-D-ribosyl)imidazole-4-carboxamide + L-glutamine = D-erythro-1-(imidazol-4-yl)glycerol 3-phosphate + 5-amino-1-(5-phospho-beta-D-ribosyl)imidazole-4-carboxamide + L-glutamate + H(+)</text>
        <dbReference type="Rhea" id="RHEA:24793"/>
        <dbReference type="ChEBI" id="CHEBI:15378"/>
        <dbReference type="ChEBI" id="CHEBI:29985"/>
        <dbReference type="ChEBI" id="CHEBI:58278"/>
        <dbReference type="ChEBI" id="CHEBI:58359"/>
        <dbReference type="ChEBI" id="CHEBI:58475"/>
        <dbReference type="ChEBI" id="CHEBI:58525"/>
        <dbReference type="EC" id="4.3.2.10"/>
    </reaction>
</comment>
<dbReference type="PANTHER" id="PTHR42701">
    <property type="entry name" value="IMIDAZOLE GLYCEROL PHOSPHATE SYNTHASE SUBUNIT HISH"/>
    <property type="match status" value="1"/>
</dbReference>
<dbReference type="HAMAP" id="MF_00278">
    <property type="entry name" value="HisH"/>
    <property type="match status" value="1"/>
</dbReference>
<evidence type="ECO:0000256" key="3">
    <source>
        <dbReference type="ARBA" id="ARBA00022605"/>
    </source>
</evidence>
<evidence type="ECO:0000313" key="12">
    <source>
        <dbReference type="EMBL" id="MFJ3044290.1"/>
    </source>
</evidence>
<dbReference type="RefSeq" id="WP_402697927.1">
    <property type="nucleotide sequence ID" value="NZ_JBIUZV010000001.1"/>
</dbReference>
<organism evidence="12 13">
    <name type="scientific">Herbaspirillum chlorophenolicum</name>
    <dbReference type="NCBI Taxonomy" id="211589"/>
    <lineage>
        <taxon>Bacteria</taxon>
        <taxon>Pseudomonadati</taxon>
        <taxon>Pseudomonadota</taxon>
        <taxon>Betaproteobacteria</taxon>
        <taxon>Burkholderiales</taxon>
        <taxon>Oxalobacteraceae</taxon>
        <taxon>Herbaspirillum</taxon>
    </lineage>
</organism>
<dbReference type="PROSITE" id="PS51274">
    <property type="entry name" value="GATASE_COBBQ"/>
    <property type="match status" value="1"/>
</dbReference>
<evidence type="ECO:0000256" key="9">
    <source>
        <dbReference type="ARBA" id="ARBA00049534"/>
    </source>
</evidence>
<evidence type="ECO:0000256" key="1">
    <source>
        <dbReference type="ARBA" id="ARBA00005091"/>
    </source>
</evidence>
<evidence type="ECO:0000256" key="5">
    <source>
        <dbReference type="ARBA" id="ARBA00022962"/>
    </source>
</evidence>
<dbReference type="NCBIfam" id="TIGR01855">
    <property type="entry name" value="IMP_synth_hisH"/>
    <property type="match status" value="1"/>
</dbReference>
<evidence type="ECO:0000256" key="4">
    <source>
        <dbReference type="ARBA" id="ARBA00022801"/>
    </source>
</evidence>
<gene>
    <name evidence="10 12" type="primary">hisH</name>
    <name evidence="12" type="ORF">ACIPEN_00540</name>
</gene>
<comment type="function">
    <text evidence="10">IGPS catalyzes the conversion of PRFAR and glutamine to IGP, AICAR and glutamate. The HisH subunit catalyzes the hydrolysis of glutamine to glutamate and ammonia as part of the synthesis of IGP and AICAR. The resulting ammonia molecule is channeled to the active site of HisF.</text>
</comment>
<keyword evidence="5 10" id="KW-0315">Glutamine amidotransferase</keyword>
<dbReference type="PANTHER" id="PTHR42701:SF1">
    <property type="entry name" value="IMIDAZOLE GLYCEROL PHOSPHATE SYNTHASE SUBUNIT HISH"/>
    <property type="match status" value="1"/>
</dbReference>
<dbReference type="Proteomes" id="UP001617427">
    <property type="component" value="Unassembled WGS sequence"/>
</dbReference>
<comment type="catalytic activity">
    <reaction evidence="9 10">
        <text>L-glutamine + H2O = L-glutamate + NH4(+)</text>
        <dbReference type="Rhea" id="RHEA:15889"/>
        <dbReference type="ChEBI" id="CHEBI:15377"/>
        <dbReference type="ChEBI" id="CHEBI:28938"/>
        <dbReference type="ChEBI" id="CHEBI:29985"/>
        <dbReference type="ChEBI" id="CHEBI:58359"/>
        <dbReference type="EC" id="3.5.1.2"/>
    </reaction>
</comment>
<evidence type="ECO:0000256" key="2">
    <source>
        <dbReference type="ARBA" id="ARBA00011152"/>
    </source>
</evidence>
<keyword evidence="3 10" id="KW-0028">Amino-acid biosynthesis</keyword>
<sequence>MSRATIGILDYEVGNLASVRHALHSLDYRCRISADPETLDQTDLLLLPGVGAFPHAMKSLAARGLDHFLRERARRGKPVLGICLGMQLLADSSNEICLTAGLGLIPGRVEHLERGDWHIGWNNIEIIRDDPVFGKTDGFSVYFNHSHVFNAAPEYQAAVARMDGAASAFTVAVRRDNVVGLQFHPEKSQRHGRELLSNVIERLIRA</sequence>
<evidence type="ECO:0000256" key="8">
    <source>
        <dbReference type="ARBA" id="ARBA00047838"/>
    </source>
</evidence>
<comment type="subunit">
    <text evidence="2 10">Heterodimer of HisH and HisF.</text>
</comment>
<dbReference type="SUPFAM" id="SSF52317">
    <property type="entry name" value="Class I glutamine amidotransferase-like"/>
    <property type="match status" value="1"/>
</dbReference>
<keyword evidence="7 10" id="KW-0456">Lyase</keyword>
<comment type="subcellular location">
    <subcellularLocation>
        <location evidence="10">Cytoplasm</location>
    </subcellularLocation>
</comment>
<evidence type="ECO:0000256" key="6">
    <source>
        <dbReference type="ARBA" id="ARBA00023102"/>
    </source>
</evidence>
<evidence type="ECO:0000259" key="11">
    <source>
        <dbReference type="Pfam" id="PF00117"/>
    </source>
</evidence>
<evidence type="ECO:0000256" key="10">
    <source>
        <dbReference type="HAMAP-Rule" id="MF_00278"/>
    </source>
</evidence>
<dbReference type="EMBL" id="JBIUZV010000001">
    <property type="protein sequence ID" value="MFJ3044290.1"/>
    <property type="molecule type" value="Genomic_DNA"/>
</dbReference>
<accession>A0ABW8ES68</accession>
<protein>
    <recommendedName>
        <fullName evidence="10">Imidazole glycerol phosphate synthase subunit HisH</fullName>
        <ecNumber evidence="10">4.3.2.10</ecNumber>
    </recommendedName>
    <alternativeName>
        <fullName evidence="10">IGP synthase glutaminase subunit</fullName>
        <ecNumber evidence="10">3.5.1.2</ecNumber>
    </alternativeName>
    <alternativeName>
        <fullName evidence="10">IGP synthase subunit HisH</fullName>
    </alternativeName>
    <alternativeName>
        <fullName evidence="10">ImGP synthase subunit HisH</fullName>
        <shortName evidence="10">IGPS subunit HisH</shortName>
    </alternativeName>
</protein>
<dbReference type="Gene3D" id="3.40.50.880">
    <property type="match status" value="1"/>
</dbReference>
<feature type="active site" evidence="10">
    <location>
        <position position="186"/>
    </location>
</feature>
<keyword evidence="4 10" id="KW-0378">Hydrolase</keyword>
<reference evidence="12 13" key="1">
    <citation type="submission" date="2024-10" db="EMBL/GenBank/DDBJ databases">
        <title>The Natural Products Discovery Center: Release of the First 8490 Sequenced Strains for Exploring Actinobacteria Biosynthetic Diversity.</title>
        <authorList>
            <person name="Kalkreuter E."/>
            <person name="Kautsar S.A."/>
            <person name="Yang D."/>
            <person name="Bader C.D."/>
            <person name="Teijaro C.N."/>
            <person name="Fluegel L."/>
            <person name="Davis C.M."/>
            <person name="Simpson J.R."/>
            <person name="Lauterbach L."/>
            <person name="Steele A.D."/>
            <person name="Gui C."/>
            <person name="Meng S."/>
            <person name="Li G."/>
            <person name="Viehrig K."/>
            <person name="Ye F."/>
            <person name="Su P."/>
            <person name="Kiefer A.F."/>
            <person name="Nichols A."/>
            <person name="Cepeda A.J."/>
            <person name="Yan W."/>
            <person name="Fan B."/>
            <person name="Jiang Y."/>
            <person name="Adhikari A."/>
            <person name="Zheng C.-J."/>
            <person name="Schuster L."/>
            <person name="Cowan T.M."/>
            <person name="Smanski M.J."/>
            <person name="Chevrette M.G."/>
            <person name="De Carvalho L.P.S."/>
            <person name="Shen B."/>
        </authorList>
    </citation>
    <scope>NUCLEOTIDE SEQUENCE [LARGE SCALE GENOMIC DNA]</scope>
    <source>
        <strain evidence="12 13">NPDC087045</strain>
    </source>
</reference>
<dbReference type="Pfam" id="PF00117">
    <property type="entry name" value="GATase"/>
    <property type="match status" value="1"/>
</dbReference>